<name>A0A0C9WTB6_9AGAR</name>
<organism evidence="2 3">
    <name type="scientific">Laccaria amethystina LaAM-08-1</name>
    <dbReference type="NCBI Taxonomy" id="1095629"/>
    <lineage>
        <taxon>Eukaryota</taxon>
        <taxon>Fungi</taxon>
        <taxon>Dikarya</taxon>
        <taxon>Basidiomycota</taxon>
        <taxon>Agaricomycotina</taxon>
        <taxon>Agaricomycetes</taxon>
        <taxon>Agaricomycetidae</taxon>
        <taxon>Agaricales</taxon>
        <taxon>Agaricineae</taxon>
        <taxon>Hydnangiaceae</taxon>
        <taxon>Laccaria</taxon>
    </lineage>
</organism>
<accession>A0A0C9WTB6</accession>
<evidence type="ECO:0000256" key="1">
    <source>
        <dbReference type="SAM" id="MobiDB-lite"/>
    </source>
</evidence>
<feature type="compositionally biased region" description="Polar residues" evidence="1">
    <location>
        <begin position="211"/>
        <end position="221"/>
    </location>
</feature>
<evidence type="ECO:0000313" key="3">
    <source>
        <dbReference type="Proteomes" id="UP000054477"/>
    </source>
</evidence>
<protein>
    <submittedName>
        <fullName evidence="2">Uncharacterized protein</fullName>
    </submittedName>
</protein>
<feature type="region of interest" description="Disordered" evidence="1">
    <location>
        <begin position="211"/>
        <end position="240"/>
    </location>
</feature>
<sequence>MPLGRSVKKDHLLNLFKSLHIKLFEDLALAEEALKAEIEQRSDLVDLYHQHVEQEKAYIEENLRVFKGKHCRVITARNTLLSLYTKFGNAILLDPIWDATSHTTSSGLPGRSESFRALVALFCQGDPVLDPGAEEAAMKQQLAENSSNAFRMVDGAKPLHVGEACTVSAINANKGKIAKSLLLMTVLTKGAGTRSSPIPMDDKVAHKLCDNSPQSSASLLNQVGAKEGKRRRRQEHRQQETEARLRILCLAPPSLPFPIWHGPKPMAPTACHFAATLAPSTLSL</sequence>
<dbReference type="EMBL" id="KN838766">
    <property type="protein sequence ID" value="KIJ95155.1"/>
    <property type="molecule type" value="Genomic_DNA"/>
</dbReference>
<evidence type="ECO:0000313" key="2">
    <source>
        <dbReference type="EMBL" id="KIJ95155.1"/>
    </source>
</evidence>
<reference evidence="2 3" key="1">
    <citation type="submission" date="2014-04" db="EMBL/GenBank/DDBJ databases">
        <authorList>
            <consortium name="DOE Joint Genome Institute"/>
            <person name="Kuo A."/>
            <person name="Kohler A."/>
            <person name="Nagy L.G."/>
            <person name="Floudas D."/>
            <person name="Copeland A."/>
            <person name="Barry K.W."/>
            <person name="Cichocki N."/>
            <person name="Veneault-Fourrey C."/>
            <person name="LaButti K."/>
            <person name="Lindquist E.A."/>
            <person name="Lipzen A."/>
            <person name="Lundell T."/>
            <person name="Morin E."/>
            <person name="Murat C."/>
            <person name="Sun H."/>
            <person name="Tunlid A."/>
            <person name="Henrissat B."/>
            <person name="Grigoriev I.V."/>
            <person name="Hibbett D.S."/>
            <person name="Martin F."/>
            <person name="Nordberg H.P."/>
            <person name="Cantor M.N."/>
            <person name="Hua S.X."/>
        </authorList>
    </citation>
    <scope>NUCLEOTIDE SEQUENCE [LARGE SCALE GENOMIC DNA]</scope>
    <source>
        <strain evidence="2 3">LaAM-08-1</strain>
    </source>
</reference>
<dbReference type="OrthoDB" id="3054393at2759"/>
<gene>
    <name evidence="2" type="ORF">K443DRAFT_124962</name>
</gene>
<reference evidence="3" key="2">
    <citation type="submission" date="2015-01" db="EMBL/GenBank/DDBJ databases">
        <title>Evolutionary Origins and Diversification of the Mycorrhizal Mutualists.</title>
        <authorList>
            <consortium name="DOE Joint Genome Institute"/>
            <consortium name="Mycorrhizal Genomics Consortium"/>
            <person name="Kohler A."/>
            <person name="Kuo A."/>
            <person name="Nagy L.G."/>
            <person name="Floudas D."/>
            <person name="Copeland A."/>
            <person name="Barry K.W."/>
            <person name="Cichocki N."/>
            <person name="Veneault-Fourrey C."/>
            <person name="LaButti K."/>
            <person name="Lindquist E.A."/>
            <person name="Lipzen A."/>
            <person name="Lundell T."/>
            <person name="Morin E."/>
            <person name="Murat C."/>
            <person name="Riley R."/>
            <person name="Ohm R."/>
            <person name="Sun H."/>
            <person name="Tunlid A."/>
            <person name="Henrissat B."/>
            <person name="Grigoriev I.V."/>
            <person name="Hibbett D.S."/>
            <person name="Martin F."/>
        </authorList>
    </citation>
    <scope>NUCLEOTIDE SEQUENCE [LARGE SCALE GENOMIC DNA]</scope>
    <source>
        <strain evidence="3">LaAM-08-1</strain>
    </source>
</reference>
<proteinExistence type="predicted"/>
<dbReference type="Proteomes" id="UP000054477">
    <property type="component" value="Unassembled WGS sequence"/>
</dbReference>
<dbReference type="HOGENOM" id="CLU_980269_0_0_1"/>
<dbReference type="AlphaFoldDB" id="A0A0C9WTB6"/>
<keyword evidence="3" id="KW-1185">Reference proteome</keyword>